<evidence type="ECO:0000313" key="2">
    <source>
        <dbReference type="EMBL" id="KAK7998612.1"/>
    </source>
</evidence>
<sequence>MHAIWSRAAQAQSFCRCRGCLHSATTITRRATTAASRRRVTAADIFTACYTTILGTAAVVDAHRKEARKNELDEKLDRARAALSSLAFRDAPNQNEASACESSSAPPSSAETPIGTSQFEAGIPSTSTASLLKELGDLAASTYRSTTHSWRQRQVDWAAVEAAISAEEQDSDIHLRHPHTEVQMARTTQTIETLVGQLLWQCRASMDQKPHSTQLDENQRQESILDEVEKLRTGPHYPSYENPFADAGGAAEARALLSDSFRRIFDKTADVNEVVGKICHNLLLSRTPPNIHNYNALIAGFNRIQRPDLAQSVVDSYMADTRWPATQQTMVCLLNHAVAANDIEQFRNVVRRMRGVAEDGLHFRIVSKSAIFNSHGLLWAEVHCASRKHAWVERAKRGNDVFNSLIQGWLHFGKVGTASMSFVACLREGRFVSVDTIQDLLSQALSSLDQQSARKLLKGLARNFENFADMMNIIYNSSPAQVARSIAEMFYSLFDLSGLQYAPIAGGVRKSIRILLRKLRSLHVVTQANIELDEIEEAFCETNKPFGTCKPYSKRVSDALAALIEKPHIGQTDATAALSKESHNSQIEDMAAKRISGIGALSALLQQCDLLEKRTLRIEVHAKASVIYAHTGFDCDPQSRLPPIDLQNREWLNQYPAVFHALRSIDLKRLSPKKLRRQLLLGLPDQRLAKQFEDFAWWKNVGYGVLMSLYQDGPNASVRVGAYEEEASATVARIGRQLENNEDATRVILFSYLKKQAQFEFREAYPNWYKMPLTELYEHHIRRLKELKTPSLDKHSIVEVEEDEAASMTKVAGSPEAALVLAPGIQQRPLAASGELVVHKPARLSLNDARPAPIMTCPERQVQSCQQSHFYEAAAMA</sequence>
<feature type="compositionally biased region" description="Low complexity" evidence="1">
    <location>
        <begin position="92"/>
        <end position="113"/>
    </location>
</feature>
<accession>A0ABR1R349</accession>
<dbReference type="Gene3D" id="1.25.40.10">
    <property type="entry name" value="Tetratricopeptide repeat domain"/>
    <property type="match status" value="1"/>
</dbReference>
<organism evidence="2 3">
    <name type="scientific">Apiospora marii</name>
    <dbReference type="NCBI Taxonomy" id="335849"/>
    <lineage>
        <taxon>Eukaryota</taxon>
        <taxon>Fungi</taxon>
        <taxon>Dikarya</taxon>
        <taxon>Ascomycota</taxon>
        <taxon>Pezizomycotina</taxon>
        <taxon>Sordariomycetes</taxon>
        <taxon>Xylariomycetidae</taxon>
        <taxon>Amphisphaeriales</taxon>
        <taxon>Apiosporaceae</taxon>
        <taxon>Apiospora</taxon>
    </lineage>
</organism>
<evidence type="ECO:0000256" key="1">
    <source>
        <dbReference type="SAM" id="MobiDB-lite"/>
    </source>
</evidence>
<dbReference type="Proteomes" id="UP001396898">
    <property type="component" value="Unassembled WGS sequence"/>
</dbReference>
<dbReference type="InterPro" id="IPR011990">
    <property type="entry name" value="TPR-like_helical_dom_sf"/>
</dbReference>
<evidence type="ECO:0000313" key="3">
    <source>
        <dbReference type="Proteomes" id="UP001396898"/>
    </source>
</evidence>
<comment type="caution">
    <text evidence="2">The sequence shown here is derived from an EMBL/GenBank/DDBJ whole genome shotgun (WGS) entry which is preliminary data.</text>
</comment>
<protein>
    <recommendedName>
        <fullName evidence="4">Pentatricopeptide repeat domain-containing protein</fullName>
    </recommendedName>
</protein>
<evidence type="ECO:0008006" key="4">
    <source>
        <dbReference type="Google" id="ProtNLM"/>
    </source>
</evidence>
<name>A0ABR1R349_9PEZI</name>
<proteinExistence type="predicted"/>
<feature type="region of interest" description="Disordered" evidence="1">
    <location>
        <begin position="92"/>
        <end position="122"/>
    </location>
</feature>
<dbReference type="EMBL" id="JAQQWI010000021">
    <property type="protein sequence ID" value="KAK7998612.1"/>
    <property type="molecule type" value="Genomic_DNA"/>
</dbReference>
<keyword evidence="3" id="KW-1185">Reference proteome</keyword>
<reference evidence="2 3" key="1">
    <citation type="submission" date="2023-01" db="EMBL/GenBank/DDBJ databases">
        <title>Analysis of 21 Apiospora genomes using comparative genomics revels a genus with tremendous synthesis potential of carbohydrate active enzymes and secondary metabolites.</title>
        <authorList>
            <person name="Sorensen T."/>
        </authorList>
    </citation>
    <scope>NUCLEOTIDE SEQUENCE [LARGE SCALE GENOMIC DNA]</scope>
    <source>
        <strain evidence="2 3">CBS 20057</strain>
    </source>
</reference>
<gene>
    <name evidence="2" type="ORF">PG991_015091</name>
</gene>